<feature type="compositionally biased region" description="Low complexity" evidence="1">
    <location>
        <begin position="270"/>
        <end position="286"/>
    </location>
</feature>
<feature type="region of interest" description="Disordered" evidence="1">
    <location>
        <begin position="437"/>
        <end position="472"/>
    </location>
</feature>
<keyword evidence="3" id="KW-1185">Reference proteome</keyword>
<dbReference type="EMBL" id="CAJJDP010000028">
    <property type="protein sequence ID" value="CAD8153751.1"/>
    <property type="molecule type" value="Genomic_DNA"/>
</dbReference>
<dbReference type="AlphaFoldDB" id="A0A8S1THX9"/>
<dbReference type="Proteomes" id="UP000683925">
    <property type="component" value="Unassembled WGS sequence"/>
</dbReference>
<dbReference type="OrthoDB" id="310927at2759"/>
<feature type="region of interest" description="Disordered" evidence="1">
    <location>
        <begin position="264"/>
        <end position="286"/>
    </location>
</feature>
<protein>
    <submittedName>
        <fullName evidence="2">Uncharacterized protein</fullName>
    </submittedName>
</protein>
<evidence type="ECO:0000256" key="1">
    <source>
        <dbReference type="SAM" id="MobiDB-lite"/>
    </source>
</evidence>
<organism evidence="2 3">
    <name type="scientific">Paramecium octaurelia</name>
    <dbReference type="NCBI Taxonomy" id="43137"/>
    <lineage>
        <taxon>Eukaryota</taxon>
        <taxon>Sar</taxon>
        <taxon>Alveolata</taxon>
        <taxon>Ciliophora</taxon>
        <taxon>Intramacronucleata</taxon>
        <taxon>Oligohymenophorea</taxon>
        <taxon>Peniculida</taxon>
        <taxon>Parameciidae</taxon>
        <taxon>Paramecium</taxon>
    </lineage>
</organism>
<reference evidence="2" key="1">
    <citation type="submission" date="2021-01" db="EMBL/GenBank/DDBJ databases">
        <authorList>
            <consortium name="Genoscope - CEA"/>
            <person name="William W."/>
        </authorList>
    </citation>
    <scope>NUCLEOTIDE SEQUENCE</scope>
</reference>
<evidence type="ECO:0000313" key="3">
    <source>
        <dbReference type="Proteomes" id="UP000683925"/>
    </source>
</evidence>
<accession>A0A8S1THX9</accession>
<sequence>MEITLTATIFSFFGWNVYLLIKKYRERLRQNFLHNLIDQESDNLIMNVAPYKKIKANEQSEKIVKQTQLEEAESSSDDNNELVQYRRSKTILDEVRQENFQEQCYIQNSTTFDMVKDLKKKDRHKQEFSFTYQNQGSKKMKKFRKNSKIYIDESLPLESPKKSNKNSSNKVSEKKITQFDFSGLKDQFDIQDPRQELLECVTDFASQFEQKQDNQGQEENTKPIQFSLQPEKTNNEVKEQTSQQQAEPVNIFGKFITQAPPQLKDKQLQEQKQLSPQPQPLQQEPPKINIGLFTNLLNTNNPNPDQVTDKIVQPVQLNQIPQVQVQNLNNGFQLKINEQNQPQQQQQNTSLFQNLGQINSNSIPIFNLNNQNQDSINKNGSADTKQSSAIQNTAPSNFTFGINSNIQTNSQGGLFDSLINKNVGLFGNQTSSSNICQDQINNKPNLFSSHPQQTQSNLIQPQPNAGTTLFGSILSGQQPKEQNQQSQTGGLFNISSNTQVGSGLFGNLLKS</sequence>
<evidence type="ECO:0000313" key="2">
    <source>
        <dbReference type="EMBL" id="CAD8153751.1"/>
    </source>
</evidence>
<gene>
    <name evidence="2" type="ORF">POCTA_138.1.T0280182</name>
</gene>
<dbReference type="OMA" id="QCYIQNS"/>
<comment type="caution">
    <text evidence="2">The sequence shown here is derived from an EMBL/GenBank/DDBJ whole genome shotgun (WGS) entry which is preliminary data.</text>
</comment>
<name>A0A8S1THX9_PAROT</name>
<feature type="region of interest" description="Disordered" evidence="1">
    <location>
        <begin position="209"/>
        <end position="229"/>
    </location>
</feature>
<proteinExistence type="predicted"/>